<dbReference type="AlphaFoldDB" id="A0A7C9MU04"/>
<evidence type="ECO:0000313" key="3">
    <source>
        <dbReference type="Proteomes" id="UP000480570"/>
    </source>
</evidence>
<dbReference type="Pfam" id="PF01370">
    <property type="entry name" value="Epimerase"/>
    <property type="match status" value="1"/>
</dbReference>
<dbReference type="InterPro" id="IPR050177">
    <property type="entry name" value="Lipid_A_modif_metabolic_enz"/>
</dbReference>
<gene>
    <name evidence="2" type="ORF">GB992_09855</name>
</gene>
<organism evidence="2 3">
    <name type="scientific">Furfurilactobacillus rossiae</name>
    <dbReference type="NCBI Taxonomy" id="231049"/>
    <lineage>
        <taxon>Bacteria</taxon>
        <taxon>Bacillati</taxon>
        <taxon>Bacillota</taxon>
        <taxon>Bacilli</taxon>
        <taxon>Lactobacillales</taxon>
        <taxon>Lactobacillaceae</taxon>
        <taxon>Furfurilactobacillus</taxon>
    </lineage>
</organism>
<dbReference type="EMBL" id="WEZT01000021">
    <property type="protein sequence ID" value="MYV06128.1"/>
    <property type="molecule type" value="Genomic_DNA"/>
</dbReference>
<accession>A0A7C9MU04</accession>
<feature type="domain" description="NAD-dependent epimerase/dehydratase" evidence="1">
    <location>
        <begin position="5"/>
        <end position="222"/>
    </location>
</feature>
<protein>
    <submittedName>
        <fullName evidence="2">NAD-dependent epimerase/dehydratase family protein</fullName>
    </submittedName>
</protein>
<comment type="caution">
    <text evidence="2">The sequence shown here is derived from an EMBL/GenBank/DDBJ whole genome shotgun (WGS) entry which is preliminary data.</text>
</comment>
<sequence>MVNKVLVLGATGGTGQVMVNELVQRGITVKVFGRTKSKLSSLWPNLESATGDVFKVDDIISAGQDVDLIVQCAAIPYHETVARQIPLAQSVMAAAKALHTKVAFVDGIYAYGKGHGKYVTENAPLRPMTRKGHTKAALSRLLFDETNQSVPVALFRLPDYFGPSAGVNTYLGSTLIGITRHQPTVYIGPKNVEREFVYLPDAAKMMTNIALDDNAYNQVWNIPGQRITGQSLIKLAKHIAHEHQPVLTMTKSMLKLSGLFNADMKEMVEMYPLTQHPLYLAGTKYEQHYGHLIETPFETSMASTIEAIHTRN</sequence>
<dbReference type="PANTHER" id="PTHR43245">
    <property type="entry name" value="BIFUNCTIONAL POLYMYXIN RESISTANCE PROTEIN ARNA"/>
    <property type="match status" value="1"/>
</dbReference>
<evidence type="ECO:0000313" key="2">
    <source>
        <dbReference type="EMBL" id="MYV06128.1"/>
    </source>
</evidence>
<evidence type="ECO:0000259" key="1">
    <source>
        <dbReference type="Pfam" id="PF01370"/>
    </source>
</evidence>
<dbReference type="InterPro" id="IPR001509">
    <property type="entry name" value="Epimerase_deHydtase"/>
</dbReference>
<proteinExistence type="predicted"/>
<name>A0A7C9MU04_9LACO</name>
<dbReference type="InterPro" id="IPR036291">
    <property type="entry name" value="NAD(P)-bd_dom_sf"/>
</dbReference>
<reference evidence="2 3" key="1">
    <citation type="journal article" date="2019" name="Appl. Environ. Microbiol.">
        <title>Genetic determinants of hydroxycinnamic acid metabolism in heterofermentative lactobacilli.</title>
        <authorList>
            <person name="Gaur G."/>
            <person name="Oh J.H."/>
            <person name="Filannino P."/>
            <person name="Gobbetti M."/>
            <person name="van Pijkeren J.P."/>
            <person name="Ganzle M.G."/>
        </authorList>
    </citation>
    <scope>NUCLEOTIDE SEQUENCE [LARGE SCALE GENOMIC DNA]</scope>
    <source>
        <strain evidence="2 3">FUA3583</strain>
    </source>
</reference>
<dbReference type="SUPFAM" id="SSF51735">
    <property type="entry name" value="NAD(P)-binding Rossmann-fold domains"/>
    <property type="match status" value="1"/>
</dbReference>
<dbReference type="Gene3D" id="3.40.50.720">
    <property type="entry name" value="NAD(P)-binding Rossmann-like Domain"/>
    <property type="match status" value="1"/>
</dbReference>
<dbReference type="Proteomes" id="UP000480570">
    <property type="component" value="Unassembled WGS sequence"/>
</dbReference>
<dbReference type="PANTHER" id="PTHR43245:SF13">
    <property type="entry name" value="UDP-D-APIOSE_UDP-D-XYLOSE SYNTHASE 2"/>
    <property type="match status" value="1"/>
</dbReference>